<keyword evidence="9" id="KW-1185">Reference proteome</keyword>
<protein>
    <recommendedName>
        <fullName evidence="4">Ribosomal protein L19</fullName>
    </recommendedName>
</protein>
<evidence type="ECO:0000313" key="8">
    <source>
        <dbReference type="EMBL" id="CAK4033176.1"/>
    </source>
</evidence>
<dbReference type="SMART" id="SM01416">
    <property type="entry name" value="Ribosomal_L19e"/>
    <property type="match status" value="1"/>
</dbReference>
<evidence type="ECO:0000256" key="3">
    <source>
        <dbReference type="ARBA" id="ARBA00023274"/>
    </source>
</evidence>
<sequence>MKPLVALAAAASALSAVNATPFSNWNATAKQVGNLQTGTLFSIQQQAYHTRTHRAEYLTITMGKKSSRKSSRQHSRQDSVTSTAGSVGFTTGMNTGISTKQPQTVLLDSAPAPWTRPVTRGRMVPFTGLRFHASAISTAIHLIILLLFTGGSLKVLLDYLLLATRADAQCVPSTTTATIFVPFTETETVTASTSSSPAYTTMSTTTVSITNTVTVTASESILGFVITSGTTSWIGPSPSSGVSIVYAGVTTVTIAPLPSSAATPTEIEPPPSTSHTTVTSTSTITKFTTVTPTVTVPTYSSTLYRFLTPDVTTTLTSTRYLTVSLLAVPPRSSFTGINSGGWNSTADAQSAGPEPTTVTFSETFFQGINATTSTITSFLTTTIGATVTQTISAPAFVTTASGAAGSEPITSTVQPTAITQTILVQPTEISVGGASQTTSTVSAAALSSSNAVGMPPPAYSQPESQVSAISPDLTVTSFVAGHGTTFTIESVPSGSTPFSFVNSSLVSIISTFYEKTLPPGSSAQPSTLSSGPGSTNRGSAEASDATLTVSTVSKLGITMTSTISVAEPSTVTTKGPSTGDDQGAHSRSSSKTSSSLPSPASPTAQPSSTACGEQGDFTMTFDDISTWGRRIRRQSNHTNTTRPDITSYPPINLHGPYHHMLFSTGYVFAPNPVEPFQPASPPNVAAFADPFKARTPTNTPNTIEPGEFAEYDADNSTFFFDPLDAAVGCDSPSHDCTLETTGYAWDPAIKDESPVQQHNYTLPLCQVRLVMADEQSSVSSKRDVDRFQRGFLFTSVNLRTQKRLAASVADCGKRKIWLDPNEVNEISNANSRQTIRKLIADGLIIKKPVTMHSRARARELTAARRIGRHRGFGKRKGTADARMPTQVMWMRRLRVLRRLLVKYRAAGKIDKHLYHELYHLSKGNTFKHKRALVEHIHKAKAEKQREERLKAEMDAKRAKTKAARERRQERVQAKRQALTGEDEPEAQ</sequence>
<feature type="compositionally biased region" description="Basic residues" evidence="5">
    <location>
        <begin position="65"/>
        <end position="74"/>
    </location>
</feature>
<keyword evidence="6" id="KW-0732">Signal</keyword>
<dbReference type="FunFam" id="1.10.1200.240:FF:000001">
    <property type="entry name" value="Ribosomal protein L19"/>
    <property type="match status" value="1"/>
</dbReference>
<feature type="signal peptide" evidence="6">
    <location>
        <begin position="1"/>
        <end position="19"/>
    </location>
</feature>
<dbReference type="FunFam" id="1.10.1650.10:FF:000001">
    <property type="entry name" value="Ribosomal protein L19"/>
    <property type="match status" value="1"/>
</dbReference>
<keyword evidence="3 4" id="KW-0687">Ribonucleoprotein</keyword>
<dbReference type="InterPro" id="IPR057259">
    <property type="entry name" value="Ribosomal_L19e"/>
</dbReference>
<evidence type="ECO:0000256" key="6">
    <source>
        <dbReference type="SAM" id="SignalP"/>
    </source>
</evidence>
<proteinExistence type="inferred from homology"/>
<reference evidence="8" key="1">
    <citation type="submission" date="2023-11" db="EMBL/GenBank/DDBJ databases">
        <authorList>
            <person name="Alioto T."/>
            <person name="Alioto T."/>
            <person name="Gomez Garrido J."/>
        </authorList>
    </citation>
    <scope>NUCLEOTIDE SEQUENCE</scope>
</reference>
<evidence type="ECO:0000256" key="5">
    <source>
        <dbReference type="SAM" id="MobiDB-lite"/>
    </source>
</evidence>
<feature type="region of interest" description="Disordered" evidence="5">
    <location>
        <begin position="628"/>
        <end position="647"/>
    </location>
</feature>
<dbReference type="InterPro" id="IPR057260">
    <property type="entry name" value="Ribosomal_L19e_C"/>
</dbReference>
<dbReference type="AlphaFoldDB" id="A0AAI8Z6B6"/>
<dbReference type="Gene3D" id="1.10.1650.10">
    <property type="match status" value="1"/>
</dbReference>
<evidence type="ECO:0000259" key="7">
    <source>
        <dbReference type="SMART" id="SM01416"/>
    </source>
</evidence>
<dbReference type="SUPFAM" id="SSF48140">
    <property type="entry name" value="Ribosomal protein L19 (L19e)"/>
    <property type="match status" value="1"/>
</dbReference>
<dbReference type="GO" id="GO:0022625">
    <property type="term" value="C:cytosolic large ribosomal subunit"/>
    <property type="evidence" value="ECO:0007669"/>
    <property type="project" value="InterPro"/>
</dbReference>
<dbReference type="Pfam" id="PF25476">
    <property type="entry name" value="Ribosomal_L19e_C"/>
    <property type="match status" value="1"/>
</dbReference>
<feature type="region of interest" description="Disordered" evidence="5">
    <location>
        <begin position="942"/>
        <end position="987"/>
    </location>
</feature>
<dbReference type="Pfam" id="PF01280">
    <property type="entry name" value="Ribosomal_L19e"/>
    <property type="match status" value="1"/>
</dbReference>
<dbReference type="EMBL" id="CAVMBE010000079">
    <property type="protein sequence ID" value="CAK4033176.1"/>
    <property type="molecule type" value="Genomic_DNA"/>
</dbReference>
<dbReference type="PANTHER" id="PTHR10722">
    <property type="entry name" value="60S RIBOSOMAL PROTEIN L19"/>
    <property type="match status" value="1"/>
</dbReference>
<feature type="compositionally biased region" description="Polar residues" evidence="5">
    <location>
        <begin position="519"/>
        <end position="538"/>
    </location>
</feature>
<feature type="compositionally biased region" description="Polar residues" evidence="5">
    <location>
        <begin position="566"/>
        <end position="580"/>
    </location>
</feature>
<keyword evidence="2 4" id="KW-0689">Ribosomal protein</keyword>
<feature type="compositionally biased region" description="Polar residues" evidence="5">
    <location>
        <begin position="80"/>
        <end position="93"/>
    </location>
</feature>
<evidence type="ECO:0000256" key="1">
    <source>
        <dbReference type="ARBA" id="ARBA00011082"/>
    </source>
</evidence>
<feature type="region of interest" description="Disordered" evidence="5">
    <location>
        <begin position="61"/>
        <end position="93"/>
    </location>
</feature>
<organism evidence="8 9">
    <name type="scientific">Lecanosticta acicola</name>
    <dbReference type="NCBI Taxonomy" id="111012"/>
    <lineage>
        <taxon>Eukaryota</taxon>
        <taxon>Fungi</taxon>
        <taxon>Dikarya</taxon>
        <taxon>Ascomycota</taxon>
        <taxon>Pezizomycotina</taxon>
        <taxon>Dothideomycetes</taxon>
        <taxon>Dothideomycetidae</taxon>
        <taxon>Mycosphaerellales</taxon>
        <taxon>Mycosphaerellaceae</taxon>
        <taxon>Lecanosticta</taxon>
    </lineage>
</organism>
<dbReference type="HAMAP" id="MF_01475">
    <property type="entry name" value="Ribosomal_eL19"/>
    <property type="match status" value="1"/>
</dbReference>
<dbReference type="PROSITE" id="PS00526">
    <property type="entry name" value="RIBOSOMAL_L19E"/>
    <property type="match status" value="1"/>
</dbReference>
<dbReference type="GO" id="GO:0006412">
    <property type="term" value="P:translation"/>
    <property type="evidence" value="ECO:0007669"/>
    <property type="project" value="InterPro"/>
</dbReference>
<dbReference type="InterPro" id="IPR023638">
    <property type="entry name" value="Ribosomal_eL19_CS"/>
</dbReference>
<evidence type="ECO:0000256" key="4">
    <source>
        <dbReference type="RuleBase" id="RU000574"/>
    </source>
</evidence>
<comment type="caution">
    <text evidence="8">The sequence shown here is derived from an EMBL/GenBank/DDBJ whole genome shotgun (WGS) entry which is preliminary data.</text>
</comment>
<dbReference type="Pfam" id="PF24086">
    <property type="entry name" value="DUF7371"/>
    <property type="match status" value="1"/>
</dbReference>
<dbReference type="NCBIfam" id="NF006343">
    <property type="entry name" value="PRK08570.1"/>
    <property type="match status" value="1"/>
</dbReference>
<accession>A0AAI8Z6B6</accession>
<dbReference type="InterPro" id="IPR033935">
    <property type="entry name" value="Ribosomal_eL19_euk"/>
</dbReference>
<evidence type="ECO:0000256" key="2">
    <source>
        <dbReference type="ARBA" id="ARBA00022980"/>
    </source>
</evidence>
<dbReference type="GO" id="GO:0003723">
    <property type="term" value="F:RNA binding"/>
    <property type="evidence" value="ECO:0007669"/>
    <property type="project" value="InterPro"/>
</dbReference>
<feature type="region of interest" description="Disordered" evidence="5">
    <location>
        <begin position="260"/>
        <end position="281"/>
    </location>
</feature>
<evidence type="ECO:0000313" key="9">
    <source>
        <dbReference type="Proteomes" id="UP001296104"/>
    </source>
</evidence>
<feature type="compositionally biased region" description="Low complexity" evidence="5">
    <location>
        <begin position="586"/>
        <end position="610"/>
    </location>
</feature>
<dbReference type="InterPro" id="IPR035970">
    <property type="entry name" value="60S_ribosomal_eL19_sf"/>
</dbReference>
<dbReference type="InterPro" id="IPR000196">
    <property type="entry name" value="Ribosomal_eL19_dom"/>
</dbReference>
<dbReference type="Proteomes" id="UP001296104">
    <property type="component" value="Unassembled WGS sequence"/>
</dbReference>
<dbReference type="CDD" id="cd01417">
    <property type="entry name" value="Ribosomal_L19e_E"/>
    <property type="match status" value="1"/>
</dbReference>
<gene>
    <name evidence="8" type="ORF">LECACI_7A008334</name>
</gene>
<feature type="region of interest" description="Disordered" evidence="5">
    <location>
        <begin position="566"/>
        <end position="616"/>
    </location>
</feature>
<dbReference type="InterPro" id="IPR015972">
    <property type="entry name" value="Ribosomal_eL19_dom1"/>
</dbReference>
<dbReference type="GO" id="GO:0003735">
    <property type="term" value="F:structural constituent of ribosome"/>
    <property type="evidence" value="ECO:0007669"/>
    <property type="project" value="InterPro"/>
</dbReference>
<dbReference type="InterPro" id="IPR055795">
    <property type="entry name" value="DUF7371"/>
</dbReference>
<name>A0AAI8Z6B6_9PEZI</name>
<feature type="chain" id="PRO_5042508567" description="Ribosomal protein L19" evidence="6">
    <location>
        <begin position="20"/>
        <end position="987"/>
    </location>
</feature>
<comment type="similarity">
    <text evidence="1 4">Belongs to the eukaryotic ribosomal protein eL19 family.</text>
</comment>
<feature type="domain" description="Large ribosomal subunit protein eL19" evidence="7">
    <location>
        <begin position="797"/>
        <end position="940"/>
    </location>
</feature>
<dbReference type="Gene3D" id="1.10.1200.240">
    <property type="match status" value="1"/>
</dbReference>
<feature type="region of interest" description="Disordered" evidence="5">
    <location>
        <begin position="518"/>
        <end position="545"/>
    </location>
</feature>
<dbReference type="InterPro" id="IPR039547">
    <property type="entry name" value="Ribosomal_eL19"/>
</dbReference>
<feature type="compositionally biased region" description="Basic and acidic residues" evidence="5">
    <location>
        <begin position="942"/>
        <end position="972"/>
    </location>
</feature>